<proteinExistence type="predicted"/>
<comment type="caution">
    <text evidence="2">The sequence shown here is derived from an EMBL/GenBank/DDBJ whole genome shotgun (WGS) entry which is preliminary data.</text>
</comment>
<protein>
    <submittedName>
        <fullName evidence="2">Telomerase-binding protein EST1A</fullName>
    </submittedName>
</protein>
<dbReference type="STRING" id="6265.A0A0B2VSV4"/>
<reference evidence="2 3" key="1">
    <citation type="submission" date="2014-11" db="EMBL/GenBank/DDBJ databases">
        <title>Genetic blueprint of the zoonotic pathogen Toxocara canis.</title>
        <authorList>
            <person name="Zhu X.-Q."/>
            <person name="Korhonen P.K."/>
            <person name="Cai H."/>
            <person name="Young N.D."/>
            <person name="Nejsum P."/>
            <person name="von Samson-Himmelstjerna G."/>
            <person name="Boag P.R."/>
            <person name="Tan P."/>
            <person name="Li Q."/>
            <person name="Min J."/>
            <person name="Yang Y."/>
            <person name="Wang X."/>
            <person name="Fang X."/>
            <person name="Hall R.S."/>
            <person name="Hofmann A."/>
            <person name="Sternberg P.W."/>
            <person name="Jex A.R."/>
            <person name="Gasser R.B."/>
        </authorList>
    </citation>
    <scope>NUCLEOTIDE SEQUENCE [LARGE SCALE GENOMIC DNA]</scope>
    <source>
        <strain evidence="2">PN_DK_2014</strain>
    </source>
</reference>
<dbReference type="InterPro" id="IPR045153">
    <property type="entry name" value="Est1/Ebs1-like"/>
</dbReference>
<dbReference type="PANTHER" id="PTHR15696">
    <property type="entry name" value="SMG-7 SUPPRESSOR WITH MORPHOLOGICAL EFFECT ON GENITALIA PROTEIN 7"/>
    <property type="match status" value="1"/>
</dbReference>
<dbReference type="Gene3D" id="1.25.40.10">
    <property type="entry name" value="Tetratricopeptide repeat domain"/>
    <property type="match status" value="1"/>
</dbReference>
<dbReference type="Pfam" id="PF10374">
    <property type="entry name" value="EST1"/>
    <property type="match status" value="1"/>
</dbReference>
<dbReference type="GO" id="GO:0005697">
    <property type="term" value="C:telomerase holoenzyme complex"/>
    <property type="evidence" value="ECO:0007669"/>
    <property type="project" value="TreeGrafter"/>
</dbReference>
<dbReference type="GO" id="GO:0070034">
    <property type="term" value="F:telomerase RNA binding"/>
    <property type="evidence" value="ECO:0007669"/>
    <property type="project" value="TreeGrafter"/>
</dbReference>
<feature type="domain" description="Telomerase activating protein Est1-like N-terminal" evidence="1">
    <location>
        <begin position="75"/>
        <end position="191"/>
    </location>
</feature>
<dbReference type="Proteomes" id="UP000031036">
    <property type="component" value="Unassembled WGS sequence"/>
</dbReference>
<evidence type="ECO:0000259" key="1">
    <source>
        <dbReference type="Pfam" id="PF10374"/>
    </source>
</evidence>
<name>A0A0B2VSV4_TOXCA</name>
<dbReference type="PANTHER" id="PTHR15696:SF0">
    <property type="entry name" value="TELOMERASE-BINDING PROTEIN EST1A"/>
    <property type="match status" value="1"/>
</dbReference>
<dbReference type="SUPFAM" id="SSF48452">
    <property type="entry name" value="TPR-like"/>
    <property type="match status" value="1"/>
</dbReference>
<dbReference type="AlphaFoldDB" id="A0A0B2VSV4"/>
<dbReference type="EMBL" id="JPKZ01000986">
    <property type="protein sequence ID" value="KHN84394.1"/>
    <property type="molecule type" value="Genomic_DNA"/>
</dbReference>
<dbReference type="GO" id="GO:0000184">
    <property type="term" value="P:nuclear-transcribed mRNA catabolic process, nonsense-mediated decay"/>
    <property type="evidence" value="ECO:0007669"/>
    <property type="project" value="TreeGrafter"/>
</dbReference>
<keyword evidence="3" id="KW-1185">Reference proteome</keyword>
<accession>A0A0B2VSV4</accession>
<dbReference type="OMA" id="RYNAVEY"/>
<evidence type="ECO:0000313" key="2">
    <source>
        <dbReference type="EMBL" id="KHN84394.1"/>
    </source>
</evidence>
<dbReference type="OrthoDB" id="2017974at2759"/>
<dbReference type="InterPro" id="IPR019458">
    <property type="entry name" value="Est1-like_N"/>
</dbReference>
<organism evidence="2 3">
    <name type="scientific">Toxocara canis</name>
    <name type="common">Canine roundworm</name>
    <dbReference type="NCBI Taxonomy" id="6265"/>
    <lineage>
        <taxon>Eukaryota</taxon>
        <taxon>Metazoa</taxon>
        <taxon>Ecdysozoa</taxon>
        <taxon>Nematoda</taxon>
        <taxon>Chromadorea</taxon>
        <taxon>Rhabditida</taxon>
        <taxon>Spirurina</taxon>
        <taxon>Ascaridomorpha</taxon>
        <taxon>Ascaridoidea</taxon>
        <taxon>Toxocaridae</taxon>
        <taxon>Toxocara</taxon>
    </lineage>
</organism>
<evidence type="ECO:0000313" key="3">
    <source>
        <dbReference type="Proteomes" id="UP000031036"/>
    </source>
</evidence>
<gene>
    <name evidence="2" type="primary">SMG6</name>
    <name evidence="2" type="ORF">Tcan_08386</name>
</gene>
<dbReference type="InterPro" id="IPR011990">
    <property type="entry name" value="TPR-like_helical_dom_sf"/>
</dbReference>
<sequence>MDVPPTEWPIHMEISKHEGPLIQNLNDAMAVVIQKIAESGDLAAGEELLTVSASLAEVFLSIVTRDIDYTYAMNLEQHMWKQCFYKPIEALRSVSNSLQQNAHLFRSLLTQFIQQGLDFYIGLLNNKYEVTFGFLIDEFLYWPAALPGDDFMACARVGCGAHEADDRSLKVAVLSAQRLAVSIGDLHRYNAVEYQDDEKLTLEASHEVVRKGELLPIAIWIVARLANAGNIP</sequence>
<dbReference type="GO" id="GO:0042162">
    <property type="term" value="F:telomeric DNA binding"/>
    <property type="evidence" value="ECO:0007669"/>
    <property type="project" value="TreeGrafter"/>
</dbReference>